<protein>
    <submittedName>
        <fullName evidence="1">Uncharacterized protein</fullName>
    </submittedName>
</protein>
<sequence length="74" mass="8895">MHWPNNEVFTEVAKSHYFPNQVSQLCKRALEGEIKSEYLWDEPEYERLKTELLLKYVWAELGKEPLPMPRIHHA</sequence>
<organism evidence="1 2">
    <name type="scientific">Paenibacillus albidus</name>
    <dbReference type="NCBI Taxonomy" id="2041023"/>
    <lineage>
        <taxon>Bacteria</taxon>
        <taxon>Bacillati</taxon>
        <taxon>Bacillota</taxon>
        <taxon>Bacilli</taxon>
        <taxon>Bacillales</taxon>
        <taxon>Paenibacillaceae</taxon>
        <taxon>Paenibacillus</taxon>
    </lineage>
</organism>
<dbReference type="AlphaFoldDB" id="A0A917C340"/>
<evidence type="ECO:0000313" key="1">
    <source>
        <dbReference type="EMBL" id="GGF69459.1"/>
    </source>
</evidence>
<dbReference type="EMBL" id="BMKR01000004">
    <property type="protein sequence ID" value="GGF69459.1"/>
    <property type="molecule type" value="Genomic_DNA"/>
</dbReference>
<proteinExistence type="predicted"/>
<comment type="caution">
    <text evidence="1">The sequence shown here is derived from an EMBL/GenBank/DDBJ whole genome shotgun (WGS) entry which is preliminary data.</text>
</comment>
<keyword evidence="2" id="KW-1185">Reference proteome</keyword>
<reference evidence="1" key="1">
    <citation type="journal article" date="2014" name="Int. J. Syst. Evol. Microbiol.">
        <title>Complete genome sequence of Corynebacterium casei LMG S-19264T (=DSM 44701T), isolated from a smear-ripened cheese.</title>
        <authorList>
            <consortium name="US DOE Joint Genome Institute (JGI-PGF)"/>
            <person name="Walter F."/>
            <person name="Albersmeier A."/>
            <person name="Kalinowski J."/>
            <person name="Ruckert C."/>
        </authorList>
    </citation>
    <scope>NUCLEOTIDE SEQUENCE</scope>
    <source>
        <strain evidence="1">CGMCC 1.16134</strain>
    </source>
</reference>
<gene>
    <name evidence="1" type="ORF">GCM10010912_13220</name>
</gene>
<accession>A0A917C340</accession>
<evidence type="ECO:0000313" key="2">
    <source>
        <dbReference type="Proteomes" id="UP000637643"/>
    </source>
</evidence>
<reference evidence="1" key="2">
    <citation type="submission" date="2020-09" db="EMBL/GenBank/DDBJ databases">
        <authorList>
            <person name="Sun Q."/>
            <person name="Zhou Y."/>
        </authorList>
    </citation>
    <scope>NUCLEOTIDE SEQUENCE</scope>
    <source>
        <strain evidence="1">CGMCC 1.16134</strain>
    </source>
</reference>
<dbReference type="Proteomes" id="UP000637643">
    <property type="component" value="Unassembled WGS sequence"/>
</dbReference>
<name>A0A917C340_9BACL</name>